<dbReference type="AlphaFoldDB" id="A0A9D2FKW8"/>
<accession>A0A9D2FKW8</accession>
<feature type="domain" description="DUF4340" evidence="1">
    <location>
        <begin position="200"/>
        <end position="307"/>
    </location>
</feature>
<dbReference type="Proteomes" id="UP000824105">
    <property type="component" value="Unassembled WGS sequence"/>
</dbReference>
<evidence type="ECO:0000313" key="3">
    <source>
        <dbReference type="Proteomes" id="UP000824105"/>
    </source>
</evidence>
<reference evidence="2" key="1">
    <citation type="journal article" date="2021" name="PeerJ">
        <title>Extensive microbial diversity within the chicken gut microbiome revealed by metagenomics and culture.</title>
        <authorList>
            <person name="Gilroy R."/>
            <person name="Ravi A."/>
            <person name="Getino M."/>
            <person name="Pursley I."/>
            <person name="Horton D.L."/>
            <person name="Alikhan N.F."/>
            <person name="Baker D."/>
            <person name="Gharbi K."/>
            <person name="Hall N."/>
            <person name="Watson M."/>
            <person name="Adriaenssens E.M."/>
            <person name="Foster-Nyarko E."/>
            <person name="Jarju S."/>
            <person name="Secka A."/>
            <person name="Antonio M."/>
            <person name="Oren A."/>
            <person name="Chaudhuri R.R."/>
            <person name="La Ragione R."/>
            <person name="Hildebrand F."/>
            <person name="Pallen M.J."/>
        </authorList>
    </citation>
    <scope>NUCLEOTIDE SEQUENCE</scope>
    <source>
        <strain evidence="2">CHK188-11489</strain>
    </source>
</reference>
<protein>
    <submittedName>
        <fullName evidence="2">DUF4340 domain-containing protein</fullName>
    </submittedName>
</protein>
<evidence type="ECO:0000313" key="2">
    <source>
        <dbReference type="EMBL" id="HIZ62442.1"/>
    </source>
</evidence>
<proteinExistence type="predicted"/>
<reference evidence="2" key="2">
    <citation type="submission" date="2021-04" db="EMBL/GenBank/DDBJ databases">
        <authorList>
            <person name="Gilroy R."/>
        </authorList>
    </citation>
    <scope>NUCLEOTIDE SEQUENCE</scope>
    <source>
        <strain evidence="2">CHK188-11489</strain>
    </source>
</reference>
<name>A0A9D2FKW8_9FIRM</name>
<organism evidence="2 3">
    <name type="scientific">Candidatus Gemmiger avistercoris</name>
    <dbReference type="NCBI Taxonomy" id="2838606"/>
    <lineage>
        <taxon>Bacteria</taxon>
        <taxon>Bacillati</taxon>
        <taxon>Bacillota</taxon>
        <taxon>Clostridia</taxon>
        <taxon>Eubacteriales</taxon>
        <taxon>Gemmiger</taxon>
    </lineage>
</organism>
<sequence length="339" mass="36230">MNQKKMLPLAVLAAVVLVLAAALALLQRGGEPEQTGIPLCDFSADAIGRLTYSGENTNVTLFKGEEGGWMLESDPTLPLEQQSVQSLLEDVAGLTADRLLQGDELAAIPARSDTPLMEFSIVSGAQTRTLTVDQANDVADIYYVYDEEGTAYTVPQTELAGLCKTPRELYAAQRLTEQTIDEVATLQVGGLQFVQSDGIWTLADDPEYPLDQSAVKRMANTLCGVQTEWSITTPEADSAYGLDTPDVTVTAVFTDGASLTVRWGALTPGDESLCYLASSAAPTVVYEADADYKSVFAVTRESLYDETATAETAEEEDTIIAEHPVGGRDDYADTAGGES</sequence>
<dbReference type="InterPro" id="IPR025641">
    <property type="entry name" value="DUF4340"/>
</dbReference>
<comment type="caution">
    <text evidence="2">The sequence shown here is derived from an EMBL/GenBank/DDBJ whole genome shotgun (WGS) entry which is preliminary data.</text>
</comment>
<dbReference type="Pfam" id="PF14238">
    <property type="entry name" value="DUF4340"/>
    <property type="match status" value="1"/>
</dbReference>
<dbReference type="EMBL" id="DXBF01000054">
    <property type="protein sequence ID" value="HIZ62442.1"/>
    <property type="molecule type" value="Genomic_DNA"/>
</dbReference>
<evidence type="ECO:0000259" key="1">
    <source>
        <dbReference type="Pfam" id="PF14238"/>
    </source>
</evidence>
<gene>
    <name evidence="2" type="ORF">H9724_06720</name>
</gene>